<feature type="compositionally biased region" description="Low complexity" evidence="1">
    <location>
        <begin position="243"/>
        <end position="258"/>
    </location>
</feature>
<evidence type="ECO:0000256" key="1">
    <source>
        <dbReference type="SAM" id="MobiDB-lite"/>
    </source>
</evidence>
<feature type="compositionally biased region" description="Polar residues" evidence="1">
    <location>
        <begin position="89"/>
        <end position="100"/>
    </location>
</feature>
<feature type="region of interest" description="Disordered" evidence="1">
    <location>
        <begin position="243"/>
        <end position="283"/>
    </location>
</feature>
<evidence type="ECO:0000313" key="2">
    <source>
        <dbReference type="EMBL" id="KAL1378640.1"/>
    </source>
</evidence>
<protein>
    <recommendedName>
        <fullName evidence="4">C2H2-type domain-containing protein</fullName>
    </recommendedName>
</protein>
<accession>A0ABD1CQD3</accession>
<gene>
    <name evidence="2" type="ORF">pipiens_015454</name>
</gene>
<name>A0ABD1CQD3_CULPP</name>
<comment type="caution">
    <text evidence="2">The sequence shown here is derived from an EMBL/GenBank/DDBJ whole genome shotgun (WGS) entry which is preliminary data.</text>
</comment>
<feature type="non-terminal residue" evidence="2">
    <location>
        <position position="1"/>
    </location>
</feature>
<dbReference type="EMBL" id="JBEHCU010010195">
    <property type="protein sequence ID" value="KAL1378640.1"/>
    <property type="molecule type" value="Genomic_DNA"/>
</dbReference>
<sequence>GYCSAVFHLKCSGVSESLLAAVDGNRQVFWMCRSCTTMLLDMRHRKSVHSAFMSGQESLVDTHSQSVAEMKSELTELKAEIRSNFASLKNSNSLTPTSSRRPGDNPDLRKKLFHDKLEPKKQSQPLLQGTGNPVSPSFSSMLVAAPTPKFWLYMTRISRTVTVDQVTKLAVERLGVQDVEVTRLVAKGKDVNTMSFISFKIGMDTSLKEKALATSTWPQGLIFREFEDRSTEIFWAPIATASANQTASGATGTTTTPESTPPNLPAAGDGSENPNLGVESMEE</sequence>
<keyword evidence="3" id="KW-1185">Reference proteome</keyword>
<feature type="region of interest" description="Disordered" evidence="1">
    <location>
        <begin position="89"/>
        <end position="110"/>
    </location>
</feature>
<evidence type="ECO:0008006" key="4">
    <source>
        <dbReference type="Google" id="ProtNLM"/>
    </source>
</evidence>
<organism evidence="2 3">
    <name type="scientific">Culex pipiens pipiens</name>
    <name type="common">Northern house mosquito</name>
    <dbReference type="NCBI Taxonomy" id="38569"/>
    <lineage>
        <taxon>Eukaryota</taxon>
        <taxon>Metazoa</taxon>
        <taxon>Ecdysozoa</taxon>
        <taxon>Arthropoda</taxon>
        <taxon>Hexapoda</taxon>
        <taxon>Insecta</taxon>
        <taxon>Pterygota</taxon>
        <taxon>Neoptera</taxon>
        <taxon>Endopterygota</taxon>
        <taxon>Diptera</taxon>
        <taxon>Nematocera</taxon>
        <taxon>Culicoidea</taxon>
        <taxon>Culicidae</taxon>
        <taxon>Culicinae</taxon>
        <taxon>Culicini</taxon>
        <taxon>Culex</taxon>
        <taxon>Culex</taxon>
    </lineage>
</organism>
<feature type="compositionally biased region" description="Basic and acidic residues" evidence="1">
    <location>
        <begin position="101"/>
        <end position="110"/>
    </location>
</feature>
<dbReference type="AlphaFoldDB" id="A0ABD1CQD3"/>
<reference evidence="2 3" key="1">
    <citation type="submission" date="2024-05" db="EMBL/GenBank/DDBJ databases">
        <title>Culex pipiens pipiens assembly and annotation.</title>
        <authorList>
            <person name="Alout H."/>
            <person name="Durand T."/>
        </authorList>
    </citation>
    <scope>NUCLEOTIDE SEQUENCE [LARGE SCALE GENOMIC DNA]</scope>
    <source>
        <strain evidence="2">HA-2024</strain>
        <tissue evidence="2">Whole body</tissue>
    </source>
</reference>
<proteinExistence type="predicted"/>
<evidence type="ECO:0000313" key="3">
    <source>
        <dbReference type="Proteomes" id="UP001562425"/>
    </source>
</evidence>
<dbReference type="Proteomes" id="UP001562425">
    <property type="component" value="Unassembled WGS sequence"/>
</dbReference>